<keyword evidence="3" id="KW-0732">Signal</keyword>
<dbReference type="Proteomes" id="UP000003374">
    <property type="component" value="Unassembled WGS sequence"/>
</dbReference>
<dbReference type="InterPro" id="IPR005588">
    <property type="entry name" value="MucB_RseB"/>
</dbReference>
<feature type="domain" description="MucB/RseB C-terminal" evidence="6">
    <location>
        <begin position="246"/>
        <end position="339"/>
    </location>
</feature>
<dbReference type="InterPro" id="IPR033436">
    <property type="entry name" value="MucB/RseB_C"/>
</dbReference>
<dbReference type="AlphaFoldDB" id="A4BRZ0"/>
<comment type="similarity">
    <text evidence="2">Belongs to the RseB family.</text>
</comment>
<dbReference type="OrthoDB" id="7067274at2"/>
<evidence type="ECO:0000313" key="8">
    <source>
        <dbReference type="Proteomes" id="UP000003374"/>
    </source>
</evidence>
<dbReference type="RefSeq" id="WP_004999035.1">
    <property type="nucleotide sequence ID" value="NZ_CH672427.1"/>
</dbReference>
<feature type="domain" description="MucB/RseB N-terminal" evidence="5">
    <location>
        <begin position="41"/>
        <end position="222"/>
    </location>
</feature>
<dbReference type="PANTHER" id="PTHR38782">
    <property type="match status" value="1"/>
</dbReference>
<comment type="subcellular location">
    <subcellularLocation>
        <location evidence="1">Periplasm</location>
    </subcellularLocation>
</comment>
<dbReference type="Pfam" id="PF17188">
    <property type="entry name" value="MucB_RseB_C"/>
    <property type="match status" value="1"/>
</dbReference>
<gene>
    <name evidence="7" type="ORF">NB231_01124</name>
</gene>
<dbReference type="InterPro" id="IPR033434">
    <property type="entry name" value="MucB/RseB_N"/>
</dbReference>
<dbReference type="InterPro" id="IPR038484">
    <property type="entry name" value="MucB/RseB_C_sf"/>
</dbReference>
<evidence type="ECO:0000259" key="5">
    <source>
        <dbReference type="Pfam" id="PF03888"/>
    </source>
</evidence>
<evidence type="ECO:0000259" key="6">
    <source>
        <dbReference type="Pfam" id="PF17188"/>
    </source>
</evidence>
<dbReference type="GO" id="GO:0045152">
    <property type="term" value="F:antisigma factor binding"/>
    <property type="evidence" value="ECO:0007669"/>
    <property type="project" value="TreeGrafter"/>
</dbReference>
<organism evidence="7 8">
    <name type="scientific">Nitrococcus mobilis Nb-231</name>
    <dbReference type="NCBI Taxonomy" id="314278"/>
    <lineage>
        <taxon>Bacteria</taxon>
        <taxon>Pseudomonadati</taxon>
        <taxon>Pseudomonadota</taxon>
        <taxon>Gammaproteobacteria</taxon>
        <taxon>Chromatiales</taxon>
        <taxon>Ectothiorhodospiraceae</taxon>
        <taxon>Nitrococcus</taxon>
    </lineage>
</organism>
<keyword evidence="4" id="KW-0574">Periplasm</keyword>
<dbReference type="Gene3D" id="3.30.200.100">
    <property type="entry name" value="MucB/RseB, C-terminal domain"/>
    <property type="match status" value="1"/>
</dbReference>
<dbReference type="eggNOG" id="COG3026">
    <property type="taxonomic scope" value="Bacteria"/>
</dbReference>
<name>A4BRZ0_9GAMM</name>
<proteinExistence type="inferred from homology"/>
<keyword evidence="8" id="KW-1185">Reference proteome</keyword>
<dbReference type="PANTHER" id="PTHR38782:SF1">
    <property type="entry name" value="SIGMA-E FACTOR REGULATORY PROTEIN RSEB"/>
    <property type="match status" value="1"/>
</dbReference>
<dbReference type="GO" id="GO:0030288">
    <property type="term" value="C:outer membrane-bounded periplasmic space"/>
    <property type="evidence" value="ECO:0007669"/>
    <property type="project" value="TreeGrafter"/>
</dbReference>
<dbReference type="Gene3D" id="2.50.20.10">
    <property type="entry name" value="Lipoprotein localisation LolA/LolB/LppX"/>
    <property type="match status" value="1"/>
</dbReference>
<protein>
    <submittedName>
        <fullName evidence="7">MucB/RseB</fullName>
    </submittedName>
</protein>
<evidence type="ECO:0000256" key="2">
    <source>
        <dbReference type="ARBA" id="ARBA00008150"/>
    </source>
</evidence>
<dbReference type="HOGENOM" id="CLU_054710_0_1_6"/>
<accession>A4BRZ0</accession>
<dbReference type="STRING" id="314278.NB231_01124"/>
<dbReference type="PIRSF" id="PIRSF005427">
    <property type="entry name" value="RseB"/>
    <property type="match status" value="1"/>
</dbReference>
<dbReference type="GO" id="GO:0032885">
    <property type="term" value="P:regulation of polysaccharide biosynthetic process"/>
    <property type="evidence" value="ECO:0007669"/>
    <property type="project" value="TreeGrafter"/>
</dbReference>
<evidence type="ECO:0000256" key="1">
    <source>
        <dbReference type="ARBA" id="ARBA00004418"/>
    </source>
</evidence>
<dbReference type="CDD" id="cd16327">
    <property type="entry name" value="RseB"/>
    <property type="match status" value="1"/>
</dbReference>
<sequence>MKRANEWGAERWFWLGALVCLAACLVLGTRAQADANESQAAQALLQRMMHAVRFTNYVGVCVYRFGDNLQTIRIVHQVKNGHRYERLISLNGPEREIIRTDAQATRIQPSEHFIAQNLALLNPPFDTAFSGDTARSVAVDDFWDNIYGLELLGTDRVAGRETRRLNIVPFDHFRYGYRLWIDEDSGLLLRSDLIDEAGEPLEQIMFTRIETPDTIPDQWLESAPNSDAITWHRVHAPHMQRGTVMASAWMIGDLPEGFKLAFRGHQPLHGERNDFIEHWLYSDGLATVSVYIRPQGRHPFNGWSRMGAVSTFGRTLDDYQIIVVGEVPAVTVRRIGESMMPAQGAEP</sequence>
<evidence type="ECO:0000256" key="4">
    <source>
        <dbReference type="ARBA" id="ARBA00022764"/>
    </source>
</evidence>
<reference evidence="7 8" key="1">
    <citation type="submission" date="2006-02" db="EMBL/GenBank/DDBJ databases">
        <authorList>
            <person name="Waterbury J."/>
            <person name="Ferriera S."/>
            <person name="Johnson J."/>
            <person name="Kravitz S."/>
            <person name="Halpern A."/>
            <person name="Remington K."/>
            <person name="Beeson K."/>
            <person name="Tran B."/>
            <person name="Rogers Y.-H."/>
            <person name="Friedman R."/>
            <person name="Venter J.C."/>
        </authorList>
    </citation>
    <scope>NUCLEOTIDE SEQUENCE [LARGE SCALE GENOMIC DNA]</scope>
    <source>
        <strain evidence="7 8">Nb-231</strain>
    </source>
</reference>
<comment type="caution">
    <text evidence="7">The sequence shown here is derived from an EMBL/GenBank/DDBJ whole genome shotgun (WGS) entry which is preliminary data.</text>
</comment>
<evidence type="ECO:0000313" key="7">
    <source>
        <dbReference type="EMBL" id="EAR21469.1"/>
    </source>
</evidence>
<dbReference type="Pfam" id="PF03888">
    <property type="entry name" value="MucB_RseB"/>
    <property type="match status" value="1"/>
</dbReference>
<dbReference type="EMBL" id="AAOF01000008">
    <property type="protein sequence ID" value="EAR21469.1"/>
    <property type="molecule type" value="Genomic_DNA"/>
</dbReference>
<evidence type="ECO:0000256" key="3">
    <source>
        <dbReference type="ARBA" id="ARBA00022729"/>
    </source>
</evidence>